<keyword evidence="4" id="KW-0720">Serine protease</keyword>
<accession>A0ABT9V9G1</accession>
<dbReference type="PANTHER" id="PTHR43343">
    <property type="entry name" value="PEPTIDASE S12"/>
    <property type="match status" value="1"/>
</dbReference>
<dbReference type="PRINTS" id="PR00834">
    <property type="entry name" value="PROTEASES2C"/>
</dbReference>
<keyword evidence="7" id="KW-1185">Reference proteome</keyword>
<organism evidence="6 7">
    <name type="scientific">Anoxybacillus andreesenii</name>
    <dbReference type="NCBI Taxonomy" id="1325932"/>
    <lineage>
        <taxon>Bacteria</taxon>
        <taxon>Bacillati</taxon>
        <taxon>Bacillota</taxon>
        <taxon>Bacilli</taxon>
        <taxon>Bacillales</taxon>
        <taxon>Anoxybacillaceae</taxon>
        <taxon>Anoxybacillus</taxon>
    </lineage>
</organism>
<dbReference type="RefSeq" id="WP_307152001.1">
    <property type="nucleotide sequence ID" value="NZ_JAUSTU010000030.1"/>
</dbReference>
<evidence type="ECO:0000256" key="1">
    <source>
        <dbReference type="ARBA" id="ARBA00010541"/>
    </source>
</evidence>
<reference evidence="6 7" key="1">
    <citation type="submission" date="2023-07" db="EMBL/GenBank/DDBJ databases">
        <title>Genomic Encyclopedia of Type Strains, Phase IV (KMG-IV): sequencing the most valuable type-strain genomes for metagenomic binning, comparative biology and taxonomic classification.</title>
        <authorList>
            <person name="Goeker M."/>
        </authorList>
    </citation>
    <scope>NUCLEOTIDE SEQUENCE [LARGE SCALE GENOMIC DNA]</scope>
    <source>
        <strain evidence="6 7">DSM 23948</strain>
    </source>
</reference>
<evidence type="ECO:0000256" key="3">
    <source>
        <dbReference type="ARBA" id="ARBA00022801"/>
    </source>
</evidence>
<dbReference type="InterPro" id="IPR001940">
    <property type="entry name" value="Peptidase_S1C"/>
</dbReference>
<dbReference type="Gene3D" id="2.40.10.10">
    <property type="entry name" value="Trypsin-like serine proteases"/>
    <property type="match status" value="2"/>
</dbReference>
<name>A0ABT9V9G1_9BACL</name>
<dbReference type="SUPFAM" id="SSF50494">
    <property type="entry name" value="Trypsin-like serine proteases"/>
    <property type="match status" value="1"/>
</dbReference>
<keyword evidence="2" id="KW-0645">Protease</keyword>
<dbReference type="EMBL" id="JAUSTU010000030">
    <property type="protein sequence ID" value="MDQ0157548.1"/>
    <property type="molecule type" value="Genomic_DNA"/>
</dbReference>
<evidence type="ECO:0000259" key="5">
    <source>
        <dbReference type="Pfam" id="PF14266"/>
    </source>
</evidence>
<comment type="similarity">
    <text evidence="1">Belongs to the peptidase S1C family.</text>
</comment>
<gene>
    <name evidence="6" type="ORF">J2S07_003892</name>
</gene>
<dbReference type="InterPro" id="IPR051201">
    <property type="entry name" value="Chloro_Bact_Ser_Proteases"/>
</dbReference>
<dbReference type="InterPro" id="IPR043504">
    <property type="entry name" value="Peptidase_S1_PA_chymotrypsin"/>
</dbReference>
<dbReference type="InterPro" id="IPR009003">
    <property type="entry name" value="Peptidase_S1_PA"/>
</dbReference>
<evidence type="ECO:0000313" key="7">
    <source>
        <dbReference type="Proteomes" id="UP001231362"/>
    </source>
</evidence>
<evidence type="ECO:0000313" key="6">
    <source>
        <dbReference type="EMBL" id="MDQ0157548.1"/>
    </source>
</evidence>
<evidence type="ECO:0000256" key="2">
    <source>
        <dbReference type="ARBA" id="ARBA00022670"/>
    </source>
</evidence>
<evidence type="ECO:0000256" key="4">
    <source>
        <dbReference type="ARBA" id="ARBA00022825"/>
    </source>
</evidence>
<dbReference type="Proteomes" id="UP001231362">
    <property type="component" value="Unassembled WGS sequence"/>
</dbReference>
<dbReference type="PANTHER" id="PTHR43343:SF3">
    <property type="entry name" value="PROTEASE DO-LIKE 8, CHLOROPLASTIC"/>
    <property type="match status" value="1"/>
</dbReference>
<dbReference type="Pfam" id="PF14266">
    <property type="entry name" value="YceG_bac"/>
    <property type="match status" value="1"/>
</dbReference>
<protein>
    <recommendedName>
        <fullName evidence="5">Putative component of 'biosynthetic module' domain-containing protein</fullName>
    </recommendedName>
</protein>
<keyword evidence="3" id="KW-0378">Hydrolase</keyword>
<dbReference type="InterPro" id="IPR025647">
    <property type="entry name" value="YceG_bac"/>
</dbReference>
<dbReference type="Pfam" id="PF13365">
    <property type="entry name" value="Trypsin_2"/>
    <property type="match status" value="1"/>
</dbReference>
<comment type="caution">
    <text evidence="6">The sequence shown here is derived from an EMBL/GenBank/DDBJ whole genome shotgun (WGS) entry which is preliminary data.</text>
</comment>
<sequence>MIVRTKPLKTKLKQSQNPLEDFKLINHGHQHSSTKEVLFVRYIGTPFSAEEYVSQILQLDRYFSDHSSSRYVRLQGLEKLSNSSDISRLSVVWEKWQKYVIESASNPYALYEAPLAVRLEDDILEWTKKLLFIEIMSMYKKANPNVNDTTQKNFSLKFLHWIDIYLPKLLRSKEDSPKVLFVGEIKQHEILFLYFLFRLGCDICYMDPKEDIVHLYPEIEKISTLYKCSTVLTNQLTISDFSPVSARANPTIPKHRPTPSNPVTPKVSNSGIQGSELNYEQLASMANSVVMIKTFDEENKAICFGSGVVIHSHGYILTNLHVVEGGHYFSVLYENETEEYVTDHLIKYHSLFDLAVIKVDRISSPLTVKTVDNLVRGQKIVAIGSPLGLFNSVSDGIVSGFREIRSIPMVQFTAPISDGSSGGALMDMYGRLVGLITAGFDQGQNLNLAVPSEKIYQFAQNFIEHTE</sequence>
<feature type="domain" description="Putative component of 'biosynthetic module'" evidence="5">
    <location>
        <begin position="34"/>
        <end position="211"/>
    </location>
</feature>
<proteinExistence type="inferred from homology"/>